<keyword evidence="4 9" id="KW-0349">Heme</keyword>
<evidence type="ECO:0000256" key="10">
    <source>
        <dbReference type="RuleBase" id="RU000461"/>
    </source>
</evidence>
<evidence type="ECO:0000313" key="12">
    <source>
        <dbReference type="EMBL" id="KAK7048443.1"/>
    </source>
</evidence>
<protein>
    <submittedName>
        <fullName evidence="12">Cytochrome P450</fullName>
    </submittedName>
</protein>
<reference evidence="12 13" key="1">
    <citation type="journal article" date="2024" name="J Genomics">
        <title>Draft genome sequencing and assembly of Favolaschia claudopus CIRM-BRFM 2984 isolated from oak limbs.</title>
        <authorList>
            <person name="Navarro D."/>
            <person name="Drula E."/>
            <person name="Chaduli D."/>
            <person name="Cazenave R."/>
            <person name="Ahrendt S."/>
            <person name="Wang J."/>
            <person name="Lipzen A."/>
            <person name="Daum C."/>
            <person name="Barry K."/>
            <person name="Grigoriev I.V."/>
            <person name="Favel A."/>
            <person name="Rosso M.N."/>
            <person name="Martin F."/>
        </authorList>
    </citation>
    <scope>NUCLEOTIDE SEQUENCE [LARGE SCALE GENOMIC DNA]</scope>
    <source>
        <strain evidence="12 13">CIRM-BRFM 2984</strain>
    </source>
</reference>
<gene>
    <name evidence="12" type="ORF">R3P38DRAFT_2869414</name>
</gene>
<keyword evidence="11" id="KW-0472">Membrane</keyword>
<comment type="caution">
    <text evidence="12">The sequence shown here is derived from an EMBL/GenBank/DDBJ whole genome shotgun (WGS) entry which is preliminary data.</text>
</comment>
<evidence type="ECO:0000256" key="7">
    <source>
        <dbReference type="ARBA" id="ARBA00023004"/>
    </source>
</evidence>
<keyword evidence="6 10" id="KW-0560">Oxidoreductase</keyword>
<dbReference type="PROSITE" id="PS00086">
    <property type="entry name" value="CYTOCHROME_P450"/>
    <property type="match status" value="1"/>
</dbReference>
<dbReference type="SUPFAM" id="SSF48264">
    <property type="entry name" value="Cytochrome P450"/>
    <property type="match status" value="1"/>
</dbReference>
<dbReference type="PANTHER" id="PTHR46300:SF7">
    <property type="entry name" value="P450, PUTATIVE (EUROFUNG)-RELATED"/>
    <property type="match status" value="1"/>
</dbReference>
<evidence type="ECO:0000256" key="9">
    <source>
        <dbReference type="PIRSR" id="PIRSR602401-1"/>
    </source>
</evidence>
<keyword evidence="8 10" id="KW-0503">Monooxygenase</keyword>
<keyword evidence="11" id="KW-1133">Transmembrane helix</keyword>
<dbReference type="AlphaFoldDB" id="A0AAW0DC14"/>
<keyword evidence="7 9" id="KW-0408">Iron</keyword>
<organism evidence="12 13">
    <name type="scientific">Favolaschia claudopus</name>
    <dbReference type="NCBI Taxonomy" id="2862362"/>
    <lineage>
        <taxon>Eukaryota</taxon>
        <taxon>Fungi</taxon>
        <taxon>Dikarya</taxon>
        <taxon>Basidiomycota</taxon>
        <taxon>Agaricomycotina</taxon>
        <taxon>Agaricomycetes</taxon>
        <taxon>Agaricomycetidae</taxon>
        <taxon>Agaricales</taxon>
        <taxon>Marasmiineae</taxon>
        <taxon>Mycenaceae</taxon>
        <taxon>Favolaschia</taxon>
    </lineage>
</organism>
<evidence type="ECO:0000256" key="11">
    <source>
        <dbReference type="SAM" id="Phobius"/>
    </source>
</evidence>
<dbReference type="GO" id="GO:0016705">
    <property type="term" value="F:oxidoreductase activity, acting on paired donors, with incorporation or reduction of molecular oxygen"/>
    <property type="evidence" value="ECO:0007669"/>
    <property type="project" value="InterPro"/>
</dbReference>
<dbReference type="GO" id="GO:0020037">
    <property type="term" value="F:heme binding"/>
    <property type="evidence" value="ECO:0007669"/>
    <property type="project" value="InterPro"/>
</dbReference>
<keyword evidence="13" id="KW-1185">Reference proteome</keyword>
<feature type="transmembrane region" description="Helical" evidence="11">
    <location>
        <begin position="7"/>
        <end position="25"/>
    </location>
</feature>
<sequence>MAVSHDYLLPVIVPTILVVLATVVLRARRTGISRLPYPPGPKPRFLIGNLFDIPTSYPWFTYEKWGKLYGDVIHIEALGQHILVINSLNAATELLEKRAHIYSDRPTIPMVKLAEWDFTFGMKPHGERWRQERRLFHQHFRRDAIPNYHPIQLKKTHGFLRNLLLTPEDFIDHIKTLSAGMIMAVVYGYEIEPANDPFVQLAEDGVRAFSDLVQPGAFLVNTLPFLQYLPSWFPGCGFHQFARDTVKLLDRMKTLPFNYVRKSMRDGVDTYSVLGEILKKNDVDSSPEKEKMIKDVAGIAYAAAHETTASTLQVFFLAMAMHPDAVCKAQSEIGAVIGPGRLPVFEDRKDLPYCEAVFREVFRWLPTVPLALPHATKEDDVYEGYYIPAGTMVLPNIWAIVHDEELYPNSETFQPERFLNADGQLNTNERILGFGFGRRICAGRYEAEAAVWAAIVSSLAVFDFAKAKDEDGQDIEIEATLSDEAVGHPLPFNCSITPRSEAARRLIESMSDVHF</sequence>
<dbReference type="EMBL" id="JAWWNJ010000009">
    <property type="protein sequence ID" value="KAK7048443.1"/>
    <property type="molecule type" value="Genomic_DNA"/>
</dbReference>
<dbReference type="GO" id="GO:0004497">
    <property type="term" value="F:monooxygenase activity"/>
    <property type="evidence" value="ECO:0007669"/>
    <property type="project" value="UniProtKB-KW"/>
</dbReference>
<evidence type="ECO:0000256" key="3">
    <source>
        <dbReference type="ARBA" id="ARBA00010617"/>
    </source>
</evidence>
<accession>A0AAW0DC14</accession>
<dbReference type="InterPro" id="IPR050364">
    <property type="entry name" value="Cytochrome_P450_fung"/>
</dbReference>
<evidence type="ECO:0000256" key="1">
    <source>
        <dbReference type="ARBA" id="ARBA00001971"/>
    </source>
</evidence>
<name>A0AAW0DC14_9AGAR</name>
<evidence type="ECO:0000256" key="2">
    <source>
        <dbReference type="ARBA" id="ARBA00005179"/>
    </source>
</evidence>
<dbReference type="CDD" id="cd11065">
    <property type="entry name" value="CYP64-like"/>
    <property type="match status" value="1"/>
</dbReference>
<dbReference type="Proteomes" id="UP001362999">
    <property type="component" value="Unassembled WGS sequence"/>
</dbReference>
<dbReference type="InterPro" id="IPR001128">
    <property type="entry name" value="Cyt_P450"/>
</dbReference>
<dbReference type="PRINTS" id="PR00463">
    <property type="entry name" value="EP450I"/>
</dbReference>
<dbReference type="Gene3D" id="1.10.630.10">
    <property type="entry name" value="Cytochrome P450"/>
    <property type="match status" value="1"/>
</dbReference>
<proteinExistence type="inferred from homology"/>
<dbReference type="InterPro" id="IPR036396">
    <property type="entry name" value="Cyt_P450_sf"/>
</dbReference>
<comment type="cofactor">
    <cofactor evidence="1 9">
        <name>heme</name>
        <dbReference type="ChEBI" id="CHEBI:30413"/>
    </cofactor>
</comment>
<evidence type="ECO:0000256" key="8">
    <source>
        <dbReference type="ARBA" id="ARBA00023033"/>
    </source>
</evidence>
<keyword evidence="5 9" id="KW-0479">Metal-binding</keyword>
<evidence type="ECO:0000256" key="5">
    <source>
        <dbReference type="ARBA" id="ARBA00022723"/>
    </source>
</evidence>
<comment type="pathway">
    <text evidence="2">Secondary metabolite biosynthesis.</text>
</comment>
<dbReference type="GO" id="GO:0005506">
    <property type="term" value="F:iron ion binding"/>
    <property type="evidence" value="ECO:0007669"/>
    <property type="project" value="InterPro"/>
</dbReference>
<dbReference type="InterPro" id="IPR017972">
    <property type="entry name" value="Cyt_P450_CS"/>
</dbReference>
<dbReference type="PANTHER" id="PTHR46300">
    <property type="entry name" value="P450, PUTATIVE (EUROFUNG)-RELATED-RELATED"/>
    <property type="match status" value="1"/>
</dbReference>
<comment type="similarity">
    <text evidence="3 10">Belongs to the cytochrome P450 family.</text>
</comment>
<dbReference type="Pfam" id="PF00067">
    <property type="entry name" value="p450"/>
    <property type="match status" value="1"/>
</dbReference>
<evidence type="ECO:0000256" key="6">
    <source>
        <dbReference type="ARBA" id="ARBA00023002"/>
    </source>
</evidence>
<evidence type="ECO:0000256" key="4">
    <source>
        <dbReference type="ARBA" id="ARBA00022617"/>
    </source>
</evidence>
<evidence type="ECO:0000313" key="13">
    <source>
        <dbReference type="Proteomes" id="UP001362999"/>
    </source>
</evidence>
<feature type="binding site" description="axial binding residue" evidence="9">
    <location>
        <position position="441"/>
    </location>
    <ligand>
        <name>heme</name>
        <dbReference type="ChEBI" id="CHEBI:30413"/>
    </ligand>
    <ligandPart>
        <name>Fe</name>
        <dbReference type="ChEBI" id="CHEBI:18248"/>
    </ligandPart>
</feature>
<dbReference type="InterPro" id="IPR002401">
    <property type="entry name" value="Cyt_P450_E_grp-I"/>
</dbReference>
<keyword evidence="11" id="KW-0812">Transmembrane</keyword>